<dbReference type="GO" id="GO:0008270">
    <property type="term" value="F:zinc ion binding"/>
    <property type="evidence" value="ECO:0007669"/>
    <property type="project" value="UniProtKB-KW"/>
</dbReference>
<evidence type="ECO:0000256" key="7">
    <source>
        <dbReference type="SAM" id="MobiDB-lite"/>
    </source>
</evidence>
<feature type="region of interest" description="Disordered" evidence="7">
    <location>
        <begin position="269"/>
        <end position="419"/>
    </location>
</feature>
<keyword evidence="4" id="KW-0833">Ubl conjugation pathway</keyword>
<feature type="compositionally biased region" description="Low complexity" evidence="7">
    <location>
        <begin position="355"/>
        <end position="366"/>
    </location>
</feature>
<dbReference type="SMART" id="SM00184">
    <property type="entry name" value="RING"/>
    <property type="match status" value="1"/>
</dbReference>
<dbReference type="GO" id="GO:0035861">
    <property type="term" value="C:site of double-strand break"/>
    <property type="evidence" value="ECO:0007669"/>
    <property type="project" value="TreeGrafter"/>
</dbReference>
<feature type="compositionally biased region" description="Polar residues" evidence="7">
    <location>
        <begin position="392"/>
        <end position="415"/>
    </location>
</feature>
<evidence type="ECO:0000256" key="6">
    <source>
        <dbReference type="PROSITE-ProRule" id="PRU00175"/>
    </source>
</evidence>
<dbReference type="Proteomes" id="UP000759131">
    <property type="component" value="Unassembled WGS sequence"/>
</dbReference>
<keyword evidence="2" id="KW-0479">Metal-binding</keyword>
<feature type="compositionally biased region" description="Low complexity" evidence="7">
    <location>
        <begin position="150"/>
        <end position="168"/>
    </location>
</feature>
<dbReference type="AlphaFoldDB" id="A0A7R9KPK2"/>
<sequence length="620" mass="66804">VQLQSYSPYRLVNGDKVSFGPPNQSQFCYQFVDNYSSGGQQPLTQPSSQGNGGSGVVGTGSSSGGGVGNGSGISYELSAIGLTTSLPTVIPIVTRIQTSTGSGASVGGLTASGYRHSSSLRLDIDANQSRTISLTANMPTTRSGINYSLSTTTTTTNTSRGTRSPRMSTGGGSGSHTSGSGWRCGTTFRTSGNPYVDHDYSNRGQHSSPAPKAVKAARLARIREAICRSPLTVAPMMARGESSTAAAKMVSDSERKRFDKELAKLERTKRSLEERSAGEMEKIRRRESHLNRKQLALDRKERETARREKELDKMRKELAKEKRRLREQQLQRDSSGDRRRQRVANNGGRDEPCDSSSQQTAVSSTSAKRKLRSDSAAAKRQCNTKHTKAADTETSGNDSDQTVAADSGVSATSAAADTKEPMEEIFESEMTCPVCHEYFVHAVNLNCSHTFCFACIEEWKHSKAGAHVCPICRKRIENQNRELVLDNLIDRFVAKMKPELREHREKLVAERKKRLEKKASEAAAAAESASAAAHGSRGRVRVDVGGLSQLRFFLSGGGAAAESDLDNYNVIGSVRSVSTGGRGGGATARASHSLASDQSSHYDSDDGSSVAFESDFSDND</sequence>
<proteinExistence type="predicted"/>
<dbReference type="PANTHER" id="PTHR15067:SF4">
    <property type="entry name" value="E3 UBIQUITIN-PROTEIN LIGASE RNF8"/>
    <property type="match status" value="1"/>
</dbReference>
<dbReference type="InterPro" id="IPR001841">
    <property type="entry name" value="Znf_RING"/>
</dbReference>
<evidence type="ECO:0000256" key="5">
    <source>
        <dbReference type="ARBA" id="ARBA00022833"/>
    </source>
</evidence>
<evidence type="ECO:0000259" key="8">
    <source>
        <dbReference type="PROSITE" id="PS50089"/>
    </source>
</evidence>
<feature type="compositionally biased region" description="Gly residues" evidence="7">
    <location>
        <begin position="50"/>
        <end position="63"/>
    </location>
</feature>
<evidence type="ECO:0000313" key="9">
    <source>
        <dbReference type="EMBL" id="CAD7626711.1"/>
    </source>
</evidence>
<dbReference type="EMBL" id="CAJPIZ010004080">
    <property type="protein sequence ID" value="CAG2107141.1"/>
    <property type="molecule type" value="Genomic_DNA"/>
</dbReference>
<dbReference type="InterPro" id="IPR013083">
    <property type="entry name" value="Znf_RING/FYVE/PHD"/>
</dbReference>
<dbReference type="Pfam" id="PF15227">
    <property type="entry name" value="zf-C3HC4_4"/>
    <property type="match status" value="1"/>
</dbReference>
<gene>
    <name evidence="9" type="ORF">OSB1V03_LOCUS7143</name>
</gene>
<dbReference type="InterPro" id="IPR017907">
    <property type="entry name" value="Znf_RING_CS"/>
</dbReference>
<evidence type="ECO:0000256" key="1">
    <source>
        <dbReference type="ARBA" id="ARBA00022679"/>
    </source>
</evidence>
<protein>
    <recommendedName>
        <fullName evidence="8">RING-type domain-containing protein</fullName>
    </recommendedName>
</protein>
<dbReference type="GO" id="GO:0005634">
    <property type="term" value="C:nucleus"/>
    <property type="evidence" value="ECO:0007669"/>
    <property type="project" value="TreeGrafter"/>
</dbReference>
<evidence type="ECO:0000256" key="2">
    <source>
        <dbReference type="ARBA" id="ARBA00022723"/>
    </source>
</evidence>
<feature type="region of interest" description="Disordered" evidence="7">
    <location>
        <begin position="39"/>
        <end position="63"/>
    </location>
</feature>
<keyword evidence="1" id="KW-0808">Transferase</keyword>
<feature type="non-terminal residue" evidence="9">
    <location>
        <position position="620"/>
    </location>
</feature>
<reference evidence="9" key="1">
    <citation type="submission" date="2020-11" db="EMBL/GenBank/DDBJ databases">
        <authorList>
            <person name="Tran Van P."/>
        </authorList>
    </citation>
    <scope>NUCLEOTIDE SEQUENCE</scope>
</reference>
<keyword evidence="10" id="KW-1185">Reference proteome</keyword>
<accession>A0A7R9KPK2</accession>
<feature type="domain" description="RING-type" evidence="8">
    <location>
        <begin position="432"/>
        <end position="473"/>
    </location>
</feature>
<keyword evidence="3 6" id="KW-0863">Zinc-finger</keyword>
<evidence type="ECO:0000313" key="10">
    <source>
        <dbReference type="Proteomes" id="UP000759131"/>
    </source>
</evidence>
<dbReference type="GO" id="GO:0061630">
    <property type="term" value="F:ubiquitin protein ligase activity"/>
    <property type="evidence" value="ECO:0007669"/>
    <property type="project" value="TreeGrafter"/>
</dbReference>
<dbReference type="EMBL" id="OC858655">
    <property type="protein sequence ID" value="CAD7626711.1"/>
    <property type="molecule type" value="Genomic_DNA"/>
</dbReference>
<dbReference type="PANTHER" id="PTHR15067">
    <property type="entry name" value="E3 UBIQUITIN-PROTEIN LIGASE RNF8"/>
    <property type="match status" value="1"/>
</dbReference>
<dbReference type="Gene3D" id="3.30.40.10">
    <property type="entry name" value="Zinc/RING finger domain, C3HC4 (zinc finger)"/>
    <property type="match status" value="1"/>
</dbReference>
<dbReference type="GO" id="GO:0006302">
    <property type="term" value="P:double-strand break repair"/>
    <property type="evidence" value="ECO:0007669"/>
    <property type="project" value="TreeGrafter"/>
</dbReference>
<feature type="region of interest" description="Disordered" evidence="7">
    <location>
        <begin position="576"/>
        <end position="620"/>
    </location>
</feature>
<dbReference type="SUPFAM" id="SSF57850">
    <property type="entry name" value="RING/U-box"/>
    <property type="match status" value="1"/>
</dbReference>
<evidence type="ECO:0000256" key="3">
    <source>
        <dbReference type="ARBA" id="ARBA00022771"/>
    </source>
</evidence>
<dbReference type="PROSITE" id="PS50089">
    <property type="entry name" value="ZF_RING_2"/>
    <property type="match status" value="1"/>
</dbReference>
<dbReference type="GO" id="GO:0005829">
    <property type="term" value="C:cytosol"/>
    <property type="evidence" value="ECO:0007669"/>
    <property type="project" value="TreeGrafter"/>
</dbReference>
<evidence type="ECO:0000256" key="4">
    <source>
        <dbReference type="ARBA" id="ARBA00022786"/>
    </source>
</evidence>
<organism evidence="9">
    <name type="scientific">Medioppia subpectinata</name>
    <dbReference type="NCBI Taxonomy" id="1979941"/>
    <lineage>
        <taxon>Eukaryota</taxon>
        <taxon>Metazoa</taxon>
        <taxon>Ecdysozoa</taxon>
        <taxon>Arthropoda</taxon>
        <taxon>Chelicerata</taxon>
        <taxon>Arachnida</taxon>
        <taxon>Acari</taxon>
        <taxon>Acariformes</taxon>
        <taxon>Sarcoptiformes</taxon>
        <taxon>Oribatida</taxon>
        <taxon>Brachypylina</taxon>
        <taxon>Oppioidea</taxon>
        <taxon>Oppiidae</taxon>
        <taxon>Medioppia</taxon>
    </lineage>
</organism>
<dbReference type="GO" id="GO:0006511">
    <property type="term" value="P:ubiquitin-dependent protein catabolic process"/>
    <property type="evidence" value="ECO:0007669"/>
    <property type="project" value="TreeGrafter"/>
</dbReference>
<feature type="region of interest" description="Disordered" evidence="7">
    <location>
        <begin position="143"/>
        <end position="183"/>
    </location>
</feature>
<dbReference type="GO" id="GO:0042393">
    <property type="term" value="F:histone binding"/>
    <property type="evidence" value="ECO:0007669"/>
    <property type="project" value="TreeGrafter"/>
</dbReference>
<keyword evidence="5" id="KW-0862">Zinc</keyword>
<dbReference type="GO" id="GO:0000151">
    <property type="term" value="C:ubiquitin ligase complex"/>
    <property type="evidence" value="ECO:0007669"/>
    <property type="project" value="TreeGrafter"/>
</dbReference>
<feature type="compositionally biased region" description="Basic and acidic residues" evidence="7">
    <location>
        <begin position="269"/>
        <end position="338"/>
    </location>
</feature>
<dbReference type="OrthoDB" id="5971507at2759"/>
<dbReference type="GO" id="GO:0070936">
    <property type="term" value="P:protein K48-linked ubiquitination"/>
    <property type="evidence" value="ECO:0007669"/>
    <property type="project" value="TreeGrafter"/>
</dbReference>
<dbReference type="PROSITE" id="PS00518">
    <property type="entry name" value="ZF_RING_1"/>
    <property type="match status" value="1"/>
</dbReference>
<name>A0A7R9KPK2_9ACAR</name>